<protein>
    <submittedName>
        <fullName evidence="7">XRN 5'-3' exonuclease N-terminus family protein</fullName>
    </submittedName>
</protein>
<evidence type="ECO:0000259" key="6">
    <source>
        <dbReference type="Pfam" id="PF03159"/>
    </source>
</evidence>
<evidence type="ECO:0000256" key="3">
    <source>
        <dbReference type="ARBA" id="ARBA00022722"/>
    </source>
</evidence>
<dbReference type="FunFam" id="3.40.50.12390:FF:000003">
    <property type="entry name" value="5'-3' exoribonuclease"/>
    <property type="match status" value="1"/>
</dbReference>
<dbReference type="Gene3D" id="3.40.50.12390">
    <property type="match status" value="2"/>
</dbReference>
<dbReference type="GO" id="GO:0004534">
    <property type="term" value="F:5'-3' RNA exonuclease activity"/>
    <property type="evidence" value="ECO:0007669"/>
    <property type="project" value="UniProtKB-ARBA"/>
</dbReference>
<dbReference type="InterPro" id="IPR027073">
    <property type="entry name" value="5_3_exoribonuclease"/>
</dbReference>
<dbReference type="GO" id="GO:0005634">
    <property type="term" value="C:nucleus"/>
    <property type="evidence" value="ECO:0007669"/>
    <property type="project" value="TreeGrafter"/>
</dbReference>
<evidence type="ECO:0000256" key="2">
    <source>
        <dbReference type="ARBA" id="ARBA00022664"/>
    </source>
</evidence>
<keyword evidence="2" id="KW-0507">mRNA processing</keyword>
<organism evidence="7 8">
    <name type="scientific">Candida albicans</name>
    <name type="common">Yeast</name>
    <dbReference type="NCBI Taxonomy" id="5476"/>
    <lineage>
        <taxon>Eukaryota</taxon>
        <taxon>Fungi</taxon>
        <taxon>Dikarya</taxon>
        <taxon>Ascomycota</taxon>
        <taxon>Saccharomycotina</taxon>
        <taxon>Pichiomycetes</taxon>
        <taxon>Debaryomycetaceae</taxon>
        <taxon>Candida/Lodderomyces clade</taxon>
        <taxon>Candida</taxon>
    </lineage>
</organism>
<proteinExistence type="inferred from homology"/>
<comment type="similarity">
    <text evidence="1">Belongs to the 5'-3' exonuclease family. XRN2/RAT1 subfamily.</text>
</comment>
<keyword evidence="3" id="KW-0540">Nuclease</keyword>
<name>A0A8H6C242_CANAX</name>
<dbReference type="Proteomes" id="UP000536275">
    <property type="component" value="Unassembled WGS sequence"/>
</dbReference>
<keyword evidence="5 7" id="KW-0269">Exonuclease</keyword>
<dbReference type="AlphaFoldDB" id="A0A8H6C242"/>
<sequence length="246" mass="28106">MGVPALFRWLSRKYPKIISPVVEEEDHEIGGAKYENPNPNGEIDNLYLDMNGIVHPCSHPEHKKPPETEDEMFLDIFKYTDRVLMMARPRKVLMIAVDGVAPRAKMNQQRARRFRAAKDAELKAKQLEIEVQERELRGEIINDAIKGKKQWDSNAITPGTPFMDRLAEALRYWVAYKLSSDPGWANLQVIISDATVPGEGEHKLMSFIRSQRSDPQYDPNTKHCIYGLDADLIFLGLALMNPISEF</sequence>
<dbReference type="EMBL" id="JABWAD010000028">
    <property type="protein sequence ID" value="KAF6069999.1"/>
    <property type="molecule type" value="Genomic_DNA"/>
</dbReference>
<dbReference type="InterPro" id="IPR004859">
    <property type="entry name" value="Xrn1_N"/>
</dbReference>
<feature type="domain" description="Xrn1 N-terminal" evidence="6">
    <location>
        <begin position="1"/>
        <end position="241"/>
    </location>
</feature>
<evidence type="ECO:0000313" key="8">
    <source>
        <dbReference type="Proteomes" id="UP000536275"/>
    </source>
</evidence>
<reference evidence="7 8" key="1">
    <citation type="submission" date="2020-03" db="EMBL/GenBank/DDBJ databases">
        <title>FDA dAtabase for Regulatory Grade micrObial Sequences (FDA-ARGOS): Supporting development and validation of Infectious Disease Dx tests.</title>
        <authorList>
            <person name="Campos J."/>
            <person name="Goldberg B."/>
            <person name="Tallon L."/>
            <person name="Sadzewicz L."/>
            <person name="Vavikolanu K."/>
            <person name="Mehta A."/>
            <person name="Aluvathingal J."/>
            <person name="Nadendla S."/>
            <person name="Nandy P."/>
            <person name="Geyer C."/>
            <person name="Yan Y."/>
            <person name="Sichtig H."/>
        </authorList>
    </citation>
    <scope>NUCLEOTIDE SEQUENCE [LARGE SCALE GENOMIC DNA]</scope>
    <source>
        <strain evidence="7 8">FDAARGOS_656</strain>
    </source>
</reference>
<evidence type="ECO:0000256" key="5">
    <source>
        <dbReference type="ARBA" id="ARBA00022839"/>
    </source>
</evidence>
<dbReference type="Pfam" id="PF03159">
    <property type="entry name" value="XRN_N"/>
    <property type="match status" value="1"/>
</dbReference>
<evidence type="ECO:0000256" key="4">
    <source>
        <dbReference type="ARBA" id="ARBA00022801"/>
    </source>
</evidence>
<gene>
    <name evidence="7" type="ORF">FOB64_002697</name>
</gene>
<dbReference type="GO" id="GO:0003723">
    <property type="term" value="F:RNA binding"/>
    <property type="evidence" value="ECO:0007669"/>
    <property type="project" value="TreeGrafter"/>
</dbReference>
<keyword evidence="4" id="KW-0378">Hydrolase</keyword>
<dbReference type="PANTHER" id="PTHR12341">
    <property type="entry name" value="5'-&gt;3' EXORIBONUCLEASE"/>
    <property type="match status" value="1"/>
</dbReference>
<dbReference type="PANTHER" id="PTHR12341:SF41">
    <property type="entry name" value="5'-3' EXORIBONUCLEASE 2"/>
    <property type="match status" value="1"/>
</dbReference>
<accession>A0A8H6C242</accession>
<dbReference type="CDD" id="cd18673">
    <property type="entry name" value="PIN_XRN1-2-like"/>
    <property type="match status" value="1"/>
</dbReference>
<evidence type="ECO:0000313" key="7">
    <source>
        <dbReference type="EMBL" id="KAF6069999.1"/>
    </source>
</evidence>
<comment type="caution">
    <text evidence="7">The sequence shown here is derived from an EMBL/GenBank/DDBJ whole genome shotgun (WGS) entry which is preliminary data.</text>
</comment>
<dbReference type="GO" id="GO:0006397">
    <property type="term" value="P:mRNA processing"/>
    <property type="evidence" value="ECO:0007669"/>
    <property type="project" value="UniProtKB-KW"/>
</dbReference>
<dbReference type="GO" id="GO:0000956">
    <property type="term" value="P:nuclear-transcribed mRNA catabolic process"/>
    <property type="evidence" value="ECO:0007669"/>
    <property type="project" value="TreeGrafter"/>
</dbReference>
<evidence type="ECO:0000256" key="1">
    <source>
        <dbReference type="ARBA" id="ARBA00006994"/>
    </source>
</evidence>